<comment type="similarity">
    <text evidence="6">Belongs to the ABC-4 integral membrane protein family.</text>
</comment>
<feature type="transmembrane region" description="Helical" evidence="7">
    <location>
        <begin position="336"/>
        <end position="356"/>
    </location>
</feature>
<organism evidence="10 11">
    <name type="scientific">Leptolinea tardivitalis</name>
    <dbReference type="NCBI Taxonomy" id="229920"/>
    <lineage>
        <taxon>Bacteria</taxon>
        <taxon>Bacillati</taxon>
        <taxon>Chloroflexota</taxon>
        <taxon>Anaerolineae</taxon>
        <taxon>Anaerolineales</taxon>
        <taxon>Anaerolineaceae</taxon>
        <taxon>Leptolinea</taxon>
    </lineage>
</organism>
<dbReference type="InterPro" id="IPR025857">
    <property type="entry name" value="MacB_PCD"/>
</dbReference>
<feature type="transmembrane region" description="Helical" evidence="7">
    <location>
        <begin position="628"/>
        <end position="648"/>
    </location>
</feature>
<evidence type="ECO:0000259" key="8">
    <source>
        <dbReference type="Pfam" id="PF02687"/>
    </source>
</evidence>
<dbReference type="EMBL" id="LGCK01000007">
    <property type="protein sequence ID" value="KPL72849.1"/>
    <property type="molecule type" value="Genomic_DNA"/>
</dbReference>
<dbReference type="AlphaFoldDB" id="A0A0P6WRX2"/>
<dbReference type="GO" id="GO:0005886">
    <property type="term" value="C:plasma membrane"/>
    <property type="evidence" value="ECO:0007669"/>
    <property type="project" value="UniProtKB-SubCell"/>
</dbReference>
<proteinExistence type="inferred from homology"/>
<dbReference type="OrthoDB" id="9770036at2"/>
<feature type="transmembrane region" description="Helical" evidence="7">
    <location>
        <begin position="290"/>
        <end position="316"/>
    </location>
</feature>
<sequence>MLKIILKNLLRRKTRTLLTVLGISIGSAAIIGLGTLAEGFQAGYNGMMSGSKADLVLSQPDSYDISMSTVKEEIGEELLALPEVSKVSGMTEGIVTTESVPYFFVFGYPEDSFILSKFAISEGVGFNTPQAGSSKGKPVLLGSQAAESMHKKVGDTLRLTQNVYRIIGIYQTGDAFEDSGAVLKLEDSQALLGKARQVSLFYIQLKDPGMKASFQERISKRYPDLLLAGTKEFASKQGMVDALKGTVWAIGGMAILIGGVGMMNSQLMAVFERTREIGVLRAVGWSGRRVLFMILGESVLVSLTGGLVGCVLGWLFLTAFASVLQYFGGSVGNIKLPLIAQAFSVVLVLGIIGGIYPAWKASRLQPVEAIRYEGGGSGGKKKRFPFGGMAVQSLWQRSTRTALTLGGIALTVGAILSLDGIVQGMVHAMNQMFLTDSEIMIRQAGIADTGYSAIDERTGARISSIPEVASITGLVFTAVMTPGSNGFFVVQGYSPNSFGIQRFNVVEGRRIEGNREIMIGRMMADSMKKQVGQSIELGNSRFKLVGIYESSVSWEEMGGVMTLRDAQNFIGKPRKVTMYAVKLKDPATASATVAKINTELPDVHASLSGEFSDEMPDMQNSKAMVDGISIMAILLGGLGMMNTMLMAVMERTREIGVLRSMGWRRRSVLGMIVNESLLLGVLGGLVGILTGIAMGWLFTLEPTMGAALSSSYTLPMFVRSLLVAVLLGGLGGVYPAYRASLQPPVEALRYE</sequence>
<dbReference type="STRING" id="229920.ADM99_07275"/>
<evidence type="ECO:0000259" key="9">
    <source>
        <dbReference type="Pfam" id="PF12704"/>
    </source>
</evidence>
<dbReference type="PANTHER" id="PTHR30572">
    <property type="entry name" value="MEMBRANE COMPONENT OF TRANSPORTER-RELATED"/>
    <property type="match status" value="1"/>
</dbReference>
<comment type="subcellular location">
    <subcellularLocation>
        <location evidence="1">Cell membrane</location>
        <topology evidence="1">Multi-pass membrane protein</topology>
    </subcellularLocation>
</comment>
<feature type="domain" description="MacB-like periplasmic core" evidence="9">
    <location>
        <begin position="401"/>
        <end position="597"/>
    </location>
</feature>
<dbReference type="PANTHER" id="PTHR30572:SF4">
    <property type="entry name" value="ABC TRANSPORTER PERMEASE YTRF"/>
    <property type="match status" value="1"/>
</dbReference>
<dbReference type="Pfam" id="PF02687">
    <property type="entry name" value="FtsX"/>
    <property type="match status" value="2"/>
</dbReference>
<evidence type="ECO:0000313" key="10">
    <source>
        <dbReference type="EMBL" id="KPL72849.1"/>
    </source>
</evidence>
<keyword evidence="3 7" id="KW-0812">Transmembrane</keyword>
<evidence type="ECO:0000313" key="11">
    <source>
        <dbReference type="Proteomes" id="UP000050430"/>
    </source>
</evidence>
<dbReference type="InterPro" id="IPR003838">
    <property type="entry name" value="ABC3_permease_C"/>
</dbReference>
<evidence type="ECO:0000256" key="4">
    <source>
        <dbReference type="ARBA" id="ARBA00022989"/>
    </source>
</evidence>
<feature type="domain" description="MacB-like periplasmic core" evidence="9">
    <location>
        <begin position="16"/>
        <end position="219"/>
    </location>
</feature>
<accession>A0A0P6WRX2</accession>
<keyword evidence="4 7" id="KW-1133">Transmembrane helix</keyword>
<feature type="transmembrane region" description="Helical" evidence="7">
    <location>
        <begin position="668"/>
        <end position="697"/>
    </location>
</feature>
<feature type="domain" description="ABC3 transporter permease C-terminal" evidence="8">
    <location>
        <begin position="628"/>
        <end position="740"/>
    </location>
</feature>
<protein>
    <recommendedName>
        <fullName evidence="12">ABC transporter permease</fullName>
    </recommendedName>
</protein>
<evidence type="ECO:0000256" key="5">
    <source>
        <dbReference type="ARBA" id="ARBA00023136"/>
    </source>
</evidence>
<evidence type="ECO:0000256" key="3">
    <source>
        <dbReference type="ARBA" id="ARBA00022692"/>
    </source>
</evidence>
<feature type="transmembrane region" description="Helical" evidence="7">
    <location>
        <begin position="247"/>
        <end position="269"/>
    </location>
</feature>
<dbReference type="InterPro" id="IPR050250">
    <property type="entry name" value="Macrolide_Exporter_MacB"/>
</dbReference>
<evidence type="ECO:0000256" key="6">
    <source>
        <dbReference type="ARBA" id="ARBA00038076"/>
    </source>
</evidence>
<name>A0A0P6WRX2_9CHLR</name>
<dbReference type="GO" id="GO:0022857">
    <property type="term" value="F:transmembrane transporter activity"/>
    <property type="evidence" value="ECO:0007669"/>
    <property type="project" value="TreeGrafter"/>
</dbReference>
<evidence type="ECO:0000256" key="1">
    <source>
        <dbReference type="ARBA" id="ARBA00004651"/>
    </source>
</evidence>
<keyword evidence="11" id="KW-1185">Reference proteome</keyword>
<reference evidence="10 11" key="1">
    <citation type="submission" date="2015-07" db="EMBL/GenBank/DDBJ databases">
        <title>Genome sequence of Leptolinea tardivitalis DSM 16556.</title>
        <authorList>
            <person name="Hemp J."/>
            <person name="Ward L.M."/>
            <person name="Pace L.A."/>
            <person name="Fischer W.W."/>
        </authorList>
    </citation>
    <scope>NUCLEOTIDE SEQUENCE [LARGE SCALE GENOMIC DNA]</scope>
    <source>
        <strain evidence="10 11">YMTK-2</strain>
    </source>
</reference>
<comment type="caution">
    <text evidence="10">The sequence shown here is derived from an EMBL/GenBank/DDBJ whole genome shotgun (WGS) entry which is preliminary data.</text>
</comment>
<dbReference type="RefSeq" id="WP_062421036.1">
    <property type="nucleotide sequence ID" value="NZ_BBYA01000008.1"/>
</dbReference>
<evidence type="ECO:0008006" key="12">
    <source>
        <dbReference type="Google" id="ProtNLM"/>
    </source>
</evidence>
<feature type="domain" description="ABC3 transporter permease C-terminal" evidence="8">
    <location>
        <begin position="249"/>
        <end position="366"/>
    </location>
</feature>
<feature type="transmembrane region" description="Helical" evidence="7">
    <location>
        <begin position="402"/>
        <end position="422"/>
    </location>
</feature>
<feature type="transmembrane region" description="Helical" evidence="7">
    <location>
        <begin position="717"/>
        <end position="737"/>
    </location>
</feature>
<keyword evidence="2" id="KW-1003">Cell membrane</keyword>
<keyword evidence="5 7" id="KW-0472">Membrane</keyword>
<evidence type="ECO:0000256" key="7">
    <source>
        <dbReference type="SAM" id="Phobius"/>
    </source>
</evidence>
<evidence type="ECO:0000256" key="2">
    <source>
        <dbReference type="ARBA" id="ARBA00022475"/>
    </source>
</evidence>
<gene>
    <name evidence="10" type="ORF">ADM99_07275</name>
</gene>
<dbReference type="Proteomes" id="UP000050430">
    <property type="component" value="Unassembled WGS sequence"/>
</dbReference>
<dbReference type="Pfam" id="PF12704">
    <property type="entry name" value="MacB_PCD"/>
    <property type="match status" value="2"/>
</dbReference>